<dbReference type="InterPro" id="IPR005119">
    <property type="entry name" value="LysR_subst-bd"/>
</dbReference>
<evidence type="ECO:0000313" key="7">
    <source>
        <dbReference type="Proteomes" id="UP000184476"/>
    </source>
</evidence>
<evidence type="ECO:0000256" key="3">
    <source>
        <dbReference type="ARBA" id="ARBA00023125"/>
    </source>
</evidence>
<dbReference type="Gene3D" id="3.40.190.290">
    <property type="match status" value="1"/>
</dbReference>
<evidence type="ECO:0000313" key="6">
    <source>
        <dbReference type="EMBL" id="SHE93045.1"/>
    </source>
</evidence>
<dbReference type="FunFam" id="1.10.10.10:FF:000001">
    <property type="entry name" value="LysR family transcriptional regulator"/>
    <property type="match status" value="1"/>
</dbReference>
<name>A0A1M4XHR0_9BACL</name>
<keyword evidence="4" id="KW-0804">Transcription</keyword>
<dbReference type="OrthoDB" id="9803735at2"/>
<sequence>MELLQLKYFLTVAKLEHMTNAAQELHVSQPALSRTIHRLEEDLGVPLFERQGRQIRLNPFGKAFEAKAKAAMHLLEEGRREIEDLSGLKQGRIHLAMMNMEQMRKPLQIFLAEHSEVNFHMFQLSIEDFENLELKREVDFYLTSMPIYQEGFIEIPLVREKLYLVVPHGHKYANRKSIHLSEVSEEAFVGYKENSPLRLMNDRLCAHVGFRPKMVCETEDPASIIDLVRSGFGVAIIGGCRSEEELNLVKLPIVDPIGERIFRITWRENRYLSRAAIVFRDFIVNYFKDEEPVGNTLRKALMLR</sequence>
<dbReference type="SUPFAM" id="SSF46785">
    <property type="entry name" value="Winged helix' DNA-binding domain"/>
    <property type="match status" value="1"/>
</dbReference>
<keyword evidence="7" id="KW-1185">Reference proteome</keyword>
<dbReference type="Proteomes" id="UP000184476">
    <property type="component" value="Unassembled WGS sequence"/>
</dbReference>
<dbReference type="InterPro" id="IPR036388">
    <property type="entry name" value="WH-like_DNA-bd_sf"/>
</dbReference>
<evidence type="ECO:0000256" key="1">
    <source>
        <dbReference type="ARBA" id="ARBA00009437"/>
    </source>
</evidence>
<dbReference type="Pfam" id="PF00126">
    <property type="entry name" value="HTH_1"/>
    <property type="match status" value="1"/>
</dbReference>
<dbReference type="RefSeq" id="WP_073154640.1">
    <property type="nucleotide sequence ID" value="NZ_FQVL01000005.1"/>
</dbReference>
<feature type="domain" description="HTH lysR-type" evidence="5">
    <location>
        <begin position="1"/>
        <end position="58"/>
    </location>
</feature>
<evidence type="ECO:0000256" key="4">
    <source>
        <dbReference type="ARBA" id="ARBA00023163"/>
    </source>
</evidence>
<dbReference type="PROSITE" id="PS50931">
    <property type="entry name" value="HTH_LYSR"/>
    <property type="match status" value="1"/>
</dbReference>
<dbReference type="PANTHER" id="PTHR30419:SF8">
    <property type="entry name" value="NITROGEN ASSIMILATION TRANSCRIPTIONAL ACTIVATOR-RELATED"/>
    <property type="match status" value="1"/>
</dbReference>
<dbReference type="AlphaFoldDB" id="A0A1M4XHR0"/>
<dbReference type="InterPro" id="IPR036390">
    <property type="entry name" value="WH_DNA-bd_sf"/>
</dbReference>
<dbReference type="GO" id="GO:0005829">
    <property type="term" value="C:cytosol"/>
    <property type="evidence" value="ECO:0007669"/>
    <property type="project" value="TreeGrafter"/>
</dbReference>
<dbReference type="SUPFAM" id="SSF53850">
    <property type="entry name" value="Periplasmic binding protein-like II"/>
    <property type="match status" value="1"/>
</dbReference>
<proteinExistence type="inferred from homology"/>
<accession>A0A1M4XHR0</accession>
<reference evidence="6 7" key="1">
    <citation type="submission" date="2016-11" db="EMBL/GenBank/DDBJ databases">
        <authorList>
            <person name="Jaros S."/>
            <person name="Januszkiewicz K."/>
            <person name="Wedrychowicz H."/>
        </authorList>
    </citation>
    <scope>NUCLEOTIDE SEQUENCE [LARGE SCALE GENOMIC DNA]</scope>
    <source>
        <strain evidence="6 7">DSM 44666</strain>
    </source>
</reference>
<evidence type="ECO:0000256" key="2">
    <source>
        <dbReference type="ARBA" id="ARBA00023015"/>
    </source>
</evidence>
<dbReference type="EMBL" id="FQVL01000005">
    <property type="protein sequence ID" value="SHE93045.1"/>
    <property type="molecule type" value="Genomic_DNA"/>
</dbReference>
<evidence type="ECO:0000259" key="5">
    <source>
        <dbReference type="PROSITE" id="PS50931"/>
    </source>
</evidence>
<organism evidence="6 7">
    <name type="scientific">Seinonella peptonophila</name>
    <dbReference type="NCBI Taxonomy" id="112248"/>
    <lineage>
        <taxon>Bacteria</taxon>
        <taxon>Bacillati</taxon>
        <taxon>Bacillota</taxon>
        <taxon>Bacilli</taxon>
        <taxon>Bacillales</taxon>
        <taxon>Thermoactinomycetaceae</taxon>
        <taxon>Seinonella</taxon>
    </lineage>
</organism>
<dbReference type="STRING" id="112248.SAMN05444392_10510"/>
<dbReference type="GO" id="GO:0003700">
    <property type="term" value="F:DNA-binding transcription factor activity"/>
    <property type="evidence" value="ECO:0007669"/>
    <property type="project" value="InterPro"/>
</dbReference>
<gene>
    <name evidence="6" type="ORF">SAMN05444392_10510</name>
</gene>
<protein>
    <submittedName>
        <fullName evidence="6">DNA-binding transcriptional regulator, LysR family</fullName>
    </submittedName>
</protein>
<dbReference type="Pfam" id="PF03466">
    <property type="entry name" value="LysR_substrate"/>
    <property type="match status" value="1"/>
</dbReference>
<keyword evidence="3 6" id="KW-0238">DNA-binding</keyword>
<dbReference type="InterPro" id="IPR050950">
    <property type="entry name" value="HTH-type_LysR_regulators"/>
</dbReference>
<dbReference type="Gene3D" id="1.10.10.10">
    <property type="entry name" value="Winged helix-like DNA-binding domain superfamily/Winged helix DNA-binding domain"/>
    <property type="match status" value="1"/>
</dbReference>
<dbReference type="PANTHER" id="PTHR30419">
    <property type="entry name" value="HTH-TYPE TRANSCRIPTIONAL REGULATOR YBHD"/>
    <property type="match status" value="1"/>
</dbReference>
<keyword evidence="2" id="KW-0805">Transcription regulation</keyword>
<dbReference type="InterPro" id="IPR000847">
    <property type="entry name" value="LysR_HTH_N"/>
</dbReference>
<dbReference type="PRINTS" id="PR00039">
    <property type="entry name" value="HTHLYSR"/>
</dbReference>
<dbReference type="GO" id="GO:0003677">
    <property type="term" value="F:DNA binding"/>
    <property type="evidence" value="ECO:0007669"/>
    <property type="project" value="UniProtKB-KW"/>
</dbReference>
<comment type="similarity">
    <text evidence="1">Belongs to the LysR transcriptional regulatory family.</text>
</comment>